<reference evidence="6" key="1">
    <citation type="submission" date="2022-10" db="EMBL/GenBank/DDBJ databases">
        <title>Novel sulphate-reducing endosymbionts in the free-living metamonad Anaeramoeba.</title>
        <authorList>
            <person name="Jerlstrom-Hultqvist J."/>
            <person name="Cepicka I."/>
            <person name="Gallot-Lavallee L."/>
            <person name="Salas-Leiva D."/>
            <person name="Curtis B.A."/>
            <person name="Zahonova K."/>
            <person name="Pipaliya S."/>
            <person name="Dacks J."/>
            <person name="Roger A.J."/>
        </authorList>
    </citation>
    <scope>NUCLEOTIDE SEQUENCE</scope>
    <source>
        <strain evidence="6">BMAN</strain>
    </source>
</reference>
<evidence type="ECO:0000256" key="3">
    <source>
        <dbReference type="SAM" id="Coils"/>
    </source>
</evidence>
<sequence length="1077" mass="127891">MDFDNLSHDQLLEFAKHLIQENQYHQKTIVDLNEKILTHENQNNQLKLRLKQKIQKLVSKNSNLKLQIQKLEWLKGHNHQLREQLKNAIIEKNELKEKETSIEENVFSRIQDQINVVILQRDSLRKENTFLREQIDKKENDFNTQVKVTEQLQEMIREREIELKSEINGLNDIIMNKNQFIEKSQNETETYKKDLLKQKKDLEEQKKSSENEIKLTKERMLLLVQQRNYFKQINALLTKGEINEAVQESNKKYQEIQTKFEKLQNENNELQQLLQKAKSQPEEKNYQNELEKSIQNQNIQNDQNSNQNLTAFENQNRQALIEIVEENKDLRNEVSFLSQEKIELENENLKYFKQVENLQNEITSLTNNLSQIIKEKQELFTYYMEKDSQMRLLQIHDEERQERILESNHFKFIMKEQRKILTEISKEKEILKENYDEVLLDLASIKTTLSEKLRELTRLSRQYDDLNYEKNGLIKNNSQLEKKYQELQEKQREFPSDNLKNTTNQERFKEENEQSLLKQLEEEKKKVTQFENEASSLRKKLEIRKRKYKELSRNCEDLLKSNENYKNEIMELKVDMEMIKLETTTVVDERDQLVASFENERNKYEKTIELLKKLDPLRSNTTSKSTSRTLVLIEKLLDSKDEVVNRTILELEDPKCLTFKQRNNEIYVRSGTIQKLVELLGNATNKDQQYLMAFLITCRVFSKASNVLDHLYASFKEAYERASRQNPNDANKQQSDLEYTQKRFATFAFFWVKIFFSDFEQDPDLVKKMLEFLEFGASQTQFPGVKRIIEETRSKFNNKLKGGIETDEVFQAWNKSADFPESFVPKKFSNEFDIIVLRPVEAARQITLIEKSLFQKIRAQELLRLAWTKNGKEKKSPNVLEFIHHSNKISAFIVHQIVKHKSPKMRANVIRFAIELLDELEHLNNFNGMMEILASLNHACIYRLKKTWEKITEIEKKKFRMLASMMSHQSGYKHYRAQLEKRKSLPLVPFIGVLLTDLTFIEEGNPDSVDGLIHFYKFFLAGKAINSVLAFQEKSYDVRPVESIQNYFLSNIQVPLSESQLYQISLQNEPKEANNFI</sequence>
<keyword evidence="7" id="KW-1185">Reference proteome</keyword>
<dbReference type="Proteomes" id="UP001149090">
    <property type="component" value="Unassembled WGS sequence"/>
</dbReference>
<dbReference type="AlphaFoldDB" id="A0A9Q0R753"/>
<evidence type="ECO:0000313" key="7">
    <source>
        <dbReference type="Proteomes" id="UP001149090"/>
    </source>
</evidence>
<protein>
    <submittedName>
        <fullName evidence="6">Protein son of sevenless</fullName>
    </submittedName>
</protein>
<feature type="coiled-coil region" evidence="3">
    <location>
        <begin position="309"/>
        <end position="375"/>
    </location>
</feature>
<feature type="domain" description="N-terminal Ras-GEF" evidence="5">
    <location>
        <begin position="664"/>
        <end position="797"/>
    </location>
</feature>
<dbReference type="InterPro" id="IPR023578">
    <property type="entry name" value="Ras_GEF_dom_sf"/>
</dbReference>
<evidence type="ECO:0000259" key="4">
    <source>
        <dbReference type="PROSITE" id="PS50009"/>
    </source>
</evidence>
<feature type="coiled-coil region" evidence="3">
    <location>
        <begin position="29"/>
        <end position="141"/>
    </location>
</feature>
<dbReference type="GO" id="GO:0007264">
    <property type="term" value="P:small GTPase-mediated signal transduction"/>
    <property type="evidence" value="ECO:0007669"/>
    <property type="project" value="InterPro"/>
</dbReference>
<dbReference type="InterPro" id="IPR000651">
    <property type="entry name" value="Ras-like_Gua-exchang_fac_N"/>
</dbReference>
<dbReference type="Pfam" id="PF00617">
    <property type="entry name" value="RasGEF"/>
    <property type="match status" value="1"/>
</dbReference>
<evidence type="ECO:0000256" key="1">
    <source>
        <dbReference type="ARBA" id="ARBA00022658"/>
    </source>
</evidence>
<evidence type="ECO:0000256" key="2">
    <source>
        <dbReference type="PROSITE-ProRule" id="PRU00168"/>
    </source>
</evidence>
<dbReference type="PANTHER" id="PTHR23113">
    <property type="entry name" value="GUANINE NUCLEOTIDE EXCHANGE FACTOR"/>
    <property type="match status" value="1"/>
</dbReference>
<dbReference type="EMBL" id="JAPDFW010000103">
    <property type="protein sequence ID" value="KAJ5069732.1"/>
    <property type="molecule type" value="Genomic_DNA"/>
</dbReference>
<dbReference type="Gene3D" id="1.10.840.10">
    <property type="entry name" value="Ras guanine-nucleotide exchange factors catalytic domain"/>
    <property type="match status" value="1"/>
</dbReference>
<dbReference type="SUPFAM" id="SSF48366">
    <property type="entry name" value="Ras GEF"/>
    <property type="match status" value="1"/>
</dbReference>
<evidence type="ECO:0000313" key="6">
    <source>
        <dbReference type="EMBL" id="KAJ5069732.1"/>
    </source>
</evidence>
<evidence type="ECO:0000259" key="5">
    <source>
        <dbReference type="PROSITE" id="PS50212"/>
    </source>
</evidence>
<dbReference type="GO" id="GO:0005085">
    <property type="term" value="F:guanyl-nucleotide exchange factor activity"/>
    <property type="evidence" value="ECO:0007669"/>
    <property type="project" value="UniProtKB-KW"/>
</dbReference>
<dbReference type="InterPro" id="IPR008937">
    <property type="entry name" value="Ras-like_GEF"/>
</dbReference>
<dbReference type="InterPro" id="IPR036964">
    <property type="entry name" value="RASGEF_cat_dom_sf"/>
</dbReference>
<dbReference type="CDD" id="cd00155">
    <property type="entry name" value="RasGEF"/>
    <property type="match status" value="1"/>
</dbReference>
<keyword evidence="3" id="KW-0175">Coiled coil</keyword>
<keyword evidence="1 2" id="KW-0344">Guanine-nucleotide releasing factor</keyword>
<organism evidence="6 7">
    <name type="scientific">Anaeramoeba ignava</name>
    <name type="common">Anaerobic marine amoeba</name>
    <dbReference type="NCBI Taxonomy" id="1746090"/>
    <lineage>
        <taxon>Eukaryota</taxon>
        <taxon>Metamonada</taxon>
        <taxon>Anaeramoebidae</taxon>
        <taxon>Anaeramoeba</taxon>
    </lineage>
</organism>
<dbReference type="PROSITE" id="PS50009">
    <property type="entry name" value="RASGEF_CAT"/>
    <property type="match status" value="1"/>
</dbReference>
<dbReference type="SMART" id="SM00147">
    <property type="entry name" value="RasGEF"/>
    <property type="match status" value="1"/>
</dbReference>
<dbReference type="InterPro" id="IPR001895">
    <property type="entry name" value="RASGEF_cat_dom"/>
</dbReference>
<feature type="coiled-coil region" evidence="3">
    <location>
        <begin position="246"/>
        <end position="283"/>
    </location>
</feature>
<dbReference type="PANTHER" id="PTHR23113:SF99">
    <property type="entry name" value="RASGEF DOMAIN-CONTAINING PROTEIN"/>
    <property type="match status" value="1"/>
</dbReference>
<feature type="domain" description="Ras-GEF" evidence="4">
    <location>
        <begin position="838"/>
        <end position="1071"/>
    </location>
</feature>
<dbReference type="PROSITE" id="PS50212">
    <property type="entry name" value="RASGEF_NTER"/>
    <property type="match status" value="1"/>
</dbReference>
<name>A0A9Q0R753_ANAIG</name>
<dbReference type="SMART" id="SM00229">
    <property type="entry name" value="RasGEFN"/>
    <property type="match status" value="1"/>
</dbReference>
<comment type="caution">
    <text evidence="6">The sequence shown here is derived from an EMBL/GenBank/DDBJ whole genome shotgun (WGS) entry which is preliminary data.</text>
</comment>
<gene>
    <name evidence="6" type="ORF">M0811_02309</name>
</gene>
<dbReference type="OMA" id="KILTHEN"/>
<feature type="coiled-coil region" evidence="3">
    <location>
        <begin position="414"/>
        <end position="614"/>
    </location>
</feature>
<dbReference type="Pfam" id="PF00618">
    <property type="entry name" value="RasGEF_N"/>
    <property type="match status" value="1"/>
</dbReference>
<feature type="coiled-coil region" evidence="3">
    <location>
        <begin position="181"/>
        <end position="219"/>
    </location>
</feature>
<proteinExistence type="predicted"/>
<dbReference type="Gene3D" id="1.20.870.10">
    <property type="entry name" value="Son of sevenless (SoS) protein Chain: S domain 1"/>
    <property type="match status" value="1"/>
</dbReference>
<dbReference type="OrthoDB" id="546434at2759"/>
<accession>A0A9Q0R753</accession>